<name>A0A0F9W318_9ZZZZ</name>
<feature type="domain" description="Ice-binding protein C-terminal" evidence="1">
    <location>
        <begin position="272"/>
        <end position="293"/>
    </location>
</feature>
<dbReference type="EMBL" id="LAZR01000237">
    <property type="protein sequence ID" value="KKN80056.1"/>
    <property type="molecule type" value="Genomic_DNA"/>
</dbReference>
<evidence type="ECO:0000313" key="2">
    <source>
        <dbReference type="EMBL" id="KKN80056.1"/>
    </source>
</evidence>
<reference evidence="2" key="1">
    <citation type="journal article" date="2015" name="Nature">
        <title>Complex archaea that bridge the gap between prokaryotes and eukaryotes.</title>
        <authorList>
            <person name="Spang A."/>
            <person name="Saw J.H."/>
            <person name="Jorgensen S.L."/>
            <person name="Zaremba-Niedzwiedzka K."/>
            <person name="Martijn J."/>
            <person name="Lind A.E."/>
            <person name="van Eijk R."/>
            <person name="Schleper C."/>
            <person name="Guy L."/>
            <person name="Ettema T.J."/>
        </authorList>
    </citation>
    <scope>NUCLEOTIDE SEQUENCE</scope>
</reference>
<organism evidence="2">
    <name type="scientific">marine sediment metagenome</name>
    <dbReference type="NCBI Taxonomy" id="412755"/>
    <lineage>
        <taxon>unclassified sequences</taxon>
        <taxon>metagenomes</taxon>
        <taxon>ecological metagenomes</taxon>
    </lineage>
</organism>
<dbReference type="Pfam" id="PF07589">
    <property type="entry name" value="PEP-CTERM"/>
    <property type="match status" value="1"/>
</dbReference>
<dbReference type="InterPro" id="IPR013424">
    <property type="entry name" value="Ice-binding_C"/>
</dbReference>
<dbReference type="AlphaFoldDB" id="A0A0F9W318"/>
<evidence type="ECO:0000259" key="1">
    <source>
        <dbReference type="Pfam" id="PF07589"/>
    </source>
</evidence>
<dbReference type="NCBIfam" id="TIGR02595">
    <property type="entry name" value="PEP_CTERM"/>
    <property type="match status" value="1"/>
</dbReference>
<proteinExistence type="predicted"/>
<comment type="caution">
    <text evidence="2">The sequence shown here is derived from an EMBL/GenBank/DDBJ whole genome shotgun (WGS) entry which is preliminary data.</text>
</comment>
<accession>A0A0F9W318</accession>
<sequence length="294" mass="31179">MTRILTIVMAVVVLLGASAAQAGDPIWHDPWLNWDFINQTGLAVDDLDIIVDSPTFSPNLGNPNQAWSMPFPAIGSSTGDFDGDGDTDTKITYSGAVINPGQTAHGGLYMLGSGAVLDAYWTLGGVKVGASTAITYEQTRVEGDPDLYMELNIAPGFFLDPLNAGEEPAWTNIRTFVNLPAELLNLPDIGSGLDLGTLAAYEVTPKLGGPAGPDILLSDVITANLDSSPIDIFLANIAPEFSNENYEALLVATVLNQPTVIGTFWNLNPQSPEPATMGLLGVGALALLRRKRRK</sequence>
<gene>
    <name evidence="2" type="ORF">LCGC14_0333440</name>
</gene>
<protein>
    <recommendedName>
        <fullName evidence="1">Ice-binding protein C-terminal domain-containing protein</fullName>
    </recommendedName>
</protein>